<dbReference type="OrthoDB" id="9785812at2"/>
<dbReference type="InterPro" id="IPR051603">
    <property type="entry name" value="Zinc-ADH_QOR/CCCR"/>
</dbReference>
<dbReference type="SMART" id="SM00829">
    <property type="entry name" value="PKS_ER"/>
    <property type="match status" value="1"/>
</dbReference>
<dbReference type="GO" id="GO:0003723">
    <property type="term" value="F:RNA binding"/>
    <property type="evidence" value="ECO:0007669"/>
    <property type="project" value="UniProtKB-KW"/>
</dbReference>
<feature type="domain" description="Enoyl reductase (ER)" evidence="7">
    <location>
        <begin position="12"/>
        <end position="335"/>
    </location>
</feature>
<evidence type="ECO:0000313" key="9">
    <source>
        <dbReference type="Proteomes" id="UP000265955"/>
    </source>
</evidence>
<dbReference type="GO" id="GO:0008270">
    <property type="term" value="F:zinc ion binding"/>
    <property type="evidence" value="ECO:0007669"/>
    <property type="project" value="InterPro"/>
</dbReference>
<dbReference type="Pfam" id="PF13602">
    <property type="entry name" value="ADH_zinc_N_2"/>
    <property type="match status" value="1"/>
</dbReference>
<reference evidence="9" key="1">
    <citation type="submission" date="2018-09" db="EMBL/GenBank/DDBJ databases">
        <authorList>
            <person name="Zhu H."/>
        </authorList>
    </citation>
    <scope>NUCLEOTIDE SEQUENCE [LARGE SCALE GENOMIC DNA]</scope>
    <source>
        <strain evidence="9">K1R23-30</strain>
    </source>
</reference>
<name>A0A3A3FEY3_9BURK</name>
<dbReference type="GO" id="GO:0016491">
    <property type="term" value="F:oxidoreductase activity"/>
    <property type="evidence" value="ECO:0007669"/>
    <property type="project" value="UniProtKB-KW"/>
</dbReference>
<sequence>MKAIGIPAGSSGHDAAALADLELAAPVARGQDILVSVQAVSVNPIDIKMRGARPQADGRPRILGWDAAGIVIDTGPEVTLFAPGDRVYYAGSITRTGSNAELHLADQRLVARMPASLDFAQAAALPVASLAAWEALFERMHISTTGSDAGKTLLVIGGAGGVGSMAIQLASIVGRLRVIATASRPASQAWCSELGAELIIDHRTDLVPQLAGKDIPGVDYILCLSDTDRYFSTMARLIKPHGHICALVESASPLPMNELRGKSASFSWEGMFTRSLHATPDMIEQHRILERVAALVDAGRLRSTTQVCLDGMTADNLRKAHALVEDGGVIGKVVLARQACASCSTTQILEN</sequence>
<comment type="caution">
    <text evidence="8">The sequence shown here is derived from an EMBL/GenBank/DDBJ whole genome shotgun (WGS) entry which is preliminary data.</text>
</comment>
<evidence type="ECO:0000256" key="2">
    <source>
        <dbReference type="ARBA" id="ARBA00011881"/>
    </source>
</evidence>
<evidence type="ECO:0000256" key="6">
    <source>
        <dbReference type="RuleBase" id="RU364000"/>
    </source>
</evidence>
<dbReference type="InterPro" id="IPR013154">
    <property type="entry name" value="ADH-like_N"/>
</dbReference>
<keyword evidence="5" id="KW-0694">RNA-binding</keyword>
<dbReference type="EMBL" id="QYUO01000003">
    <property type="protein sequence ID" value="RJF91896.1"/>
    <property type="molecule type" value="Genomic_DNA"/>
</dbReference>
<comment type="subcellular location">
    <subcellularLocation>
        <location evidence="1">Cytoplasm</location>
    </subcellularLocation>
</comment>
<proteinExistence type="inferred from homology"/>
<dbReference type="CDD" id="cd08252">
    <property type="entry name" value="AL_MDR"/>
    <property type="match status" value="1"/>
</dbReference>
<evidence type="ECO:0000256" key="4">
    <source>
        <dbReference type="ARBA" id="ARBA00022857"/>
    </source>
</evidence>
<dbReference type="PANTHER" id="PTHR44154:SF1">
    <property type="entry name" value="QUINONE OXIDOREDUCTASE"/>
    <property type="match status" value="1"/>
</dbReference>
<keyword evidence="6" id="KW-0862">Zinc</keyword>
<keyword evidence="6" id="KW-0560">Oxidoreductase</keyword>
<dbReference type="SUPFAM" id="SSF50129">
    <property type="entry name" value="GroES-like"/>
    <property type="match status" value="1"/>
</dbReference>
<evidence type="ECO:0000259" key="7">
    <source>
        <dbReference type="SMART" id="SM00829"/>
    </source>
</evidence>
<dbReference type="PANTHER" id="PTHR44154">
    <property type="entry name" value="QUINONE OXIDOREDUCTASE"/>
    <property type="match status" value="1"/>
</dbReference>
<comment type="similarity">
    <text evidence="6">Belongs to the zinc-containing alcohol dehydrogenase family. Quinone oxidoreductase subfamily.</text>
</comment>
<keyword evidence="4" id="KW-0521">NADP</keyword>
<evidence type="ECO:0000313" key="8">
    <source>
        <dbReference type="EMBL" id="RJF91896.1"/>
    </source>
</evidence>
<keyword evidence="3" id="KW-0963">Cytoplasm</keyword>
<dbReference type="Proteomes" id="UP000265955">
    <property type="component" value="Unassembled WGS sequence"/>
</dbReference>
<dbReference type="RefSeq" id="WP_119771794.1">
    <property type="nucleotide sequence ID" value="NZ_QYUO01000003.1"/>
</dbReference>
<dbReference type="InterPro" id="IPR014182">
    <property type="entry name" value="ADH_Zn_typ-1"/>
</dbReference>
<dbReference type="PROSITE" id="PS01162">
    <property type="entry name" value="QOR_ZETA_CRYSTAL"/>
    <property type="match status" value="1"/>
</dbReference>
<dbReference type="Gene3D" id="3.40.50.720">
    <property type="entry name" value="NAD(P)-binding Rossmann-like Domain"/>
    <property type="match status" value="1"/>
</dbReference>
<evidence type="ECO:0000256" key="3">
    <source>
        <dbReference type="ARBA" id="ARBA00022490"/>
    </source>
</evidence>
<dbReference type="NCBIfam" id="TIGR02817">
    <property type="entry name" value="adh_fam_1"/>
    <property type="match status" value="1"/>
</dbReference>
<dbReference type="InterPro" id="IPR036291">
    <property type="entry name" value="NAD(P)-bd_dom_sf"/>
</dbReference>
<dbReference type="InterPro" id="IPR011032">
    <property type="entry name" value="GroES-like_sf"/>
</dbReference>
<keyword evidence="6" id="KW-0479">Metal-binding</keyword>
<evidence type="ECO:0000256" key="5">
    <source>
        <dbReference type="ARBA" id="ARBA00022884"/>
    </source>
</evidence>
<dbReference type="Pfam" id="PF08240">
    <property type="entry name" value="ADH_N"/>
    <property type="match status" value="1"/>
</dbReference>
<dbReference type="SUPFAM" id="SSF51735">
    <property type="entry name" value="NAD(P)-binding Rossmann-fold domains"/>
    <property type="match status" value="1"/>
</dbReference>
<evidence type="ECO:0000256" key="1">
    <source>
        <dbReference type="ARBA" id="ARBA00004496"/>
    </source>
</evidence>
<dbReference type="GO" id="GO:0005737">
    <property type="term" value="C:cytoplasm"/>
    <property type="evidence" value="ECO:0007669"/>
    <property type="project" value="UniProtKB-SubCell"/>
</dbReference>
<keyword evidence="9" id="KW-1185">Reference proteome</keyword>
<dbReference type="InterPro" id="IPR020843">
    <property type="entry name" value="ER"/>
</dbReference>
<dbReference type="Gene3D" id="3.90.180.10">
    <property type="entry name" value="Medium-chain alcohol dehydrogenases, catalytic domain"/>
    <property type="match status" value="1"/>
</dbReference>
<comment type="subunit">
    <text evidence="2">Homotetramer.</text>
</comment>
<accession>A0A3A3FEY3</accession>
<organism evidence="8 9">
    <name type="scientific">Noviherbaspirillum saxi</name>
    <dbReference type="NCBI Taxonomy" id="2320863"/>
    <lineage>
        <taxon>Bacteria</taxon>
        <taxon>Pseudomonadati</taxon>
        <taxon>Pseudomonadota</taxon>
        <taxon>Betaproteobacteria</taxon>
        <taxon>Burkholderiales</taxon>
        <taxon>Oxalobacteraceae</taxon>
        <taxon>Noviherbaspirillum</taxon>
    </lineage>
</organism>
<dbReference type="InterPro" id="IPR002364">
    <property type="entry name" value="Quin_OxRdtase/zeta-crystal_CS"/>
</dbReference>
<protein>
    <recommendedName>
        <fullName evidence="6">Zinc-type alcohol dehydrogenase-like protein</fullName>
    </recommendedName>
</protein>
<gene>
    <name evidence="8" type="ORF">D3871_24785</name>
</gene>
<dbReference type="AlphaFoldDB" id="A0A3A3FEY3"/>